<gene>
    <name evidence="1" type="primary">thpR_2</name>
    <name evidence="1" type="ORF">GCM10023321_60750</name>
</gene>
<evidence type="ECO:0000313" key="1">
    <source>
        <dbReference type="EMBL" id="GAA5167724.1"/>
    </source>
</evidence>
<reference evidence="2" key="1">
    <citation type="journal article" date="2019" name="Int. J. Syst. Evol. Microbiol.">
        <title>The Global Catalogue of Microorganisms (GCM) 10K type strain sequencing project: providing services to taxonomists for standard genome sequencing and annotation.</title>
        <authorList>
            <consortium name="The Broad Institute Genomics Platform"/>
            <consortium name="The Broad Institute Genome Sequencing Center for Infectious Disease"/>
            <person name="Wu L."/>
            <person name="Ma J."/>
        </authorList>
    </citation>
    <scope>NUCLEOTIDE SEQUENCE [LARGE SCALE GENOMIC DNA]</scope>
    <source>
        <strain evidence="2">JCM 18303</strain>
    </source>
</reference>
<evidence type="ECO:0000313" key="2">
    <source>
        <dbReference type="Proteomes" id="UP001428817"/>
    </source>
</evidence>
<comment type="caution">
    <text evidence="1">The sequence shown here is derived from an EMBL/GenBank/DDBJ whole genome shotgun (WGS) entry which is preliminary data.</text>
</comment>
<dbReference type="EMBL" id="BAABJP010000039">
    <property type="protein sequence ID" value="GAA5167724.1"/>
    <property type="molecule type" value="Genomic_DNA"/>
</dbReference>
<dbReference type="Gene3D" id="3.90.1140.10">
    <property type="entry name" value="Cyclic phosphodiesterase"/>
    <property type="match status" value="1"/>
</dbReference>
<accession>A0ABP9QUU2</accession>
<name>A0ABP9QUU2_9PSEU</name>
<dbReference type="RefSeq" id="WP_185065268.1">
    <property type="nucleotide sequence ID" value="NZ_BAABJP010000039.1"/>
</dbReference>
<keyword evidence="2" id="KW-1185">Reference proteome</keyword>
<proteinExistence type="predicted"/>
<protein>
    <submittedName>
        <fullName evidence="1">RNA 2',3'-cyclic phosphodiesterase</fullName>
    </submittedName>
</protein>
<dbReference type="SUPFAM" id="SSF55144">
    <property type="entry name" value="LigT-like"/>
    <property type="match status" value="1"/>
</dbReference>
<dbReference type="Proteomes" id="UP001428817">
    <property type="component" value="Unassembled WGS sequence"/>
</dbReference>
<organism evidence="1 2">
    <name type="scientific">Pseudonocardia eucalypti</name>
    <dbReference type="NCBI Taxonomy" id="648755"/>
    <lineage>
        <taxon>Bacteria</taxon>
        <taxon>Bacillati</taxon>
        <taxon>Actinomycetota</taxon>
        <taxon>Actinomycetes</taxon>
        <taxon>Pseudonocardiales</taxon>
        <taxon>Pseudonocardiaceae</taxon>
        <taxon>Pseudonocardia</taxon>
    </lineage>
</organism>
<sequence>MARLFTTLWPSEAAVHALRAELAGVSNWPPEGWRAVPMSRWHVTLCFHGEGDAGVLARRLDAAAGGLPAPALRLAGAVAFDGVAAVGVRPVADADGEALHDLVRAAGGAADRFRAHLTLARTTRRGDAPPPRGPLDGYAGPQWRPAEVCLVRSELTSGVRRYTVLHRVNLAPGAVCPVPGGDRAHSHTW</sequence>
<dbReference type="InterPro" id="IPR009097">
    <property type="entry name" value="Cyclic_Pdiesterase"/>
</dbReference>